<comment type="caution">
    <text evidence="2">The sequence shown here is derived from an EMBL/GenBank/DDBJ whole genome shotgun (WGS) entry which is preliminary data.</text>
</comment>
<evidence type="ECO:0000313" key="3">
    <source>
        <dbReference type="Proteomes" id="UP000294958"/>
    </source>
</evidence>
<organism evidence="2 3">
    <name type="scientific">Aquamicrobium defluvii</name>
    <dbReference type="NCBI Taxonomy" id="69279"/>
    <lineage>
        <taxon>Bacteria</taxon>
        <taxon>Pseudomonadati</taxon>
        <taxon>Pseudomonadota</taxon>
        <taxon>Alphaproteobacteria</taxon>
        <taxon>Hyphomicrobiales</taxon>
        <taxon>Phyllobacteriaceae</taxon>
        <taxon>Aquamicrobium</taxon>
    </lineage>
</organism>
<accession>A0A4R6YEU3</accession>
<dbReference type="Proteomes" id="UP000294958">
    <property type="component" value="Unassembled WGS sequence"/>
</dbReference>
<dbReference type="SUPFAM" id="SSF53098">
    <property type="entry name" value="Ribonuclease H-like"/>
    <property type="match status" value="1"/>
</dbReference>
<dbReference type="GO" id="GO:0006259">
    <property type="term" value="P:DNA metabolic process"/>
    <property type="evidence" value="ECO:0007669"/>
    <property type="project" value="UniProtKB-ARBA"/>
</dbReference>
<dbReference type="InterPro" id="IPR012337">
    <property type="entry name" value="RNaseH-like_sf"/>
</dbReference>
<evidence type="ECO:0000313" key="2">
    <source>
        <dbReference type="EMBL" id="TDR34708.1"/>
    </source>
</evidence>
<dbReference type="GO" id="GO:0003676">
    <property type="term" value="F:nucleic acid binding"/>
    <property type="evidence" value="ECO:0007669"/>
    <property type="project" value="InterPro"/>
</dbReference>
<name>A0A4R6YEU3_9HYPH</name>
<dbReference type="GO" id="GO:0004527">
    <property type="term" value="F:exonuclease activity"/>
    <property type="evidence" value="ECO:0007669"/>
    <property type="project" value="UniProtKB-ARBA"/>
</dbReference>
<gene>
    <name evidence="2" type="ORF">DES43_113139</name>
</gene>
<dbReference type="InterPro" id="IPR013520">
    <property type="entry name" value="Ribonucl_H"/>
</dbReference>
<reference evidence="2 3" key="1">
    <citation type="submission" date="2019-03" db="EMBL/GenBank/DDBJ databases">
        <title>Genomic Encyclopedia of Type Strains, Phase IV (KMG-IV): sequencing the most valuable type-strain genomes for metagenomic binning, comparative biology and taxonomic classification.</title>
        <authorList>
            <person name="Goeker M."/>
        </authorList>
    </citation>
    <scope>NUCLEOTIDE SEQUENCE [LARGE SCALE GENOMIC DNA]</scope>
    <source>
        <strain evidence="2 3">DSM 11603</strain>
    </source>
</reference>
<dbReference type="RefSeq" id="WP_166647744.1">
    <property type="nucleotide sequence ID" value="NZ_SNZF01000013.1"/>
</dbReference>
<keyword evidence="3" id="KW-1185">Reference proteome</keyword>
<dbReference type="SMART" id="SM00479">
    <property type="entry name" value="EXOIII"/>
    <property type="match status" value="1"/>
</dbReference>
<proteinExistence type="predicted"/>
<dbReference type="EMBL" id="SNZF01000013">
    <property type="protein sequence ID" value="TDR34708.1"/>
    <property type="molecule type" value="Genomic_DNA"/>
</dbReference>
<protein>
    <submittedName>
        <fullName evidence="2">Exodeoxyribonuclease X</fullName>
    </submittedName>
</protein>
<dbReference type="InterPro" id="IPR036397">
    <property type="entry name" value="RNaseH_sf"/>
</dbReference>
<dbReference type="Gene3D" id="3.30.420.10">
    <property type="entry name" value="Ribonuclease H-like superfamily/Ribonuclease H"/>
    <property type="match status" value="1"/>
</dbReference>
<dbReference type="Pfam" id="PF00929">
    <property type="entry name" value="RNase_T"/>
    <property type="match status" value="1"/>
</dbReference>
<dbReference type="CDD" id="cd06127">
    <property type="entry name" value="DEDDh"/>
    <property type="match status" value="1"/>
</dbReference>
<sequence>MADPFTLIRLIDFETTGAPTEEERHAVCEVGFCDVVQSGGRWTVGDVTSMLVNPRRPVDIEARAVHHITDVELEAAPDVTIGFRALMEGMDPSCMAFAAHNADFERQFFGGGDMAWICTLKAAYRIFPDAPRHSNQVLRYFLGIDLDEALAMPPHRAGPDAYVTAHLLVRILETGIDPAELVRWSNGPALLPKVNFGKHKGCRWKDVPTDYLEWIAFKSDMDRDVKANAKHWLKQRGVRA</sequence>
<feature type="domain" description="Exonuclease" evidence="1">
    <location>
        <begin position="7"/>
        <end position="177"/>
    </location>
</feature>
<dbReference type="AlphaFoldDB" id="A0A4R6YEU3"/>
<evidence type="ECO:0000259" key="1">
    <source>
        <dbReference type="SMART" id="SM00479"/>
    </source>
</evidence>